<dbReference type="KEGG" id="gtt:GUITHDRAFT_104623"/>
<dbReference type="Proteomes" id="UP000011087">
    <property type="component" value="Unassembled WGS sequence"/>
</dbReference>
<gene>
    <name evidence="3" type="ORF">GUITHDRAFT_104623</name>
</gene>
<accession>L1JN92</accession>
<feature type="region of interest" description="Disordered" evidence="2">
    <location>
        <begin position="1"/>
        <end position="39"/>
    </location>
</feature>
<reference evidence="4" key="3">
    <citation type="submission" date="2015-06" db="UniProtKB">
        <authorList>
            <consortium name="EnsemblProtists"/>
        </authorList>
    </citation>
    <scope>IDENTIFICATION</scope>
</reference>
<dbReference type="RefSeq" id="XP_005836640.1">
    <property type="nucleotide sequence ID" value="XM_005836583.1"/>
</dbReference>
<protein>
    <submittedName>
        <fullName evidence="3 4">Uncharacterized protein</fullName>
    </submittedName>
</protein>
<dbReference type="GeneID" id="17306445"/>
<reference evidence="3 5" key="1">
    <citation type="journal article" date="2012" name="Nature">
        <title>Algal genomes reveal evolutionary mosaicism and the fate of nucleomorphs.</title>
        <authorList>
            <consortium name="DOE Joint Genome Institute"/>
            <person name="Curtis B.A."/>
            <person name="Tanifuji G."/>
            <person name="Burki F."/>
            <person name="Gruber A."/>
            <person name="Irimia M."/>
            <person name="Maruyama S."/>
            <person name="Arias M.C."/>
            <person name="Ball S.G."/>
            <person name="Gile G.H."/>
            <person name="Hirakawa Y."/>
            <person name="Hopkins J.F."/>
            <person name="Kuo A."/>
            <person name="Rensing S.A."/>
            <person name="Schmutz J."/>
            <person name="Symeonidi A."/>
            <person name="Elias M."/>
            <person name="Eveleigh R.J."/>
            <person name="Herman E.K."/>
            <person name="Klute M.J."/>
            <person name="Nakayama T."/>
            <person name="Obornik M."/>
            <person name="Reyes-Prieto A."/>
            <person name="Armbrust E.V."/>
            <person name="Aves S.J."/>
            <person name="Beiko R.G."/>
            <person name="Coutinho P."/>
            <person name="Dacks J.B."/>
            <person name="Durnford D.G."/>
            <person name="Fast N.M."/>
            <person name="Green B.R."/>
            <person name="Grisdale C.J."/>
            <person name="Hempel F."/>
            <person name="Henrissat B."/>
            <person name="Hoppner M.P."/>
            <person name="Ishida K."/>
            <person name="Kim E."/>
            <person name="Koreny L."/>
            <person name="Kroth P.G."/>
            <person name="Liu Y."/>
            <person name="Malik S.B."/>
            <person name="Maier U.G."/>
            <person name="McRose D."/>
            <person name="Mock T."/>
            <person name="Neilson J.A."/>
            <person name="Onodera N.T."/>
            <person name="Poole A.M."/>
            <person name="Pritham E.J."/>
            <person name="Richards T.A."/>
            <person name="Rocap G."/>
            <person name="Roy S.W."/>
            <person name="Sarai C."/>
            <person name="Schaack S."/>
            <person name="Shirato S."/>
            <person name="Slamovits C.H."/>
            <person name="Spencer D.F."/>
            <person name="Suzuki S."/>
            <person name="Worden A.Z."/>
            <person name="Zauner S."/>
            <person name="Barry K."/>
            <person name="Bell C."/>
            <person name="Bharti A.K."/>
            <person name="Crow J.A."/>
            <person name="Grimwood J."/>
            <person name="Kramer R."/>
            <person name="Lindquist E."/>
            <person name="Lucas S."/>
            <person name="Salamov A."/>
            <person name="McFadden G.I."/>
            <person name="Lane C.E."/>
            <person name="Keeling P.J."/>
            <person name="Gray M.W."/>
            <person name="Grigoriev I.V."/>
            <person name="Archibald J.M."/>
        </authorList>
    </citation>
    <scope>NUCLEOTIDE SEQUENCE</scope>
    <source>
        <strain evidence="3 5">CCMP2712</strain>
    </source>
</reference>
<dbReference type="HOGENOM" id="CLU_809992_0_0_1"/>
<dbReference type="EnsemblProtists" id="EKX49660">
    <property type="protein sequence ID" value="EKX49660"/>
    <property type="gene ID" value="GUITHDRAFT_104623"/>
</dbReference>
<evidence type="ECO:0000313" key="5">
    <source>
        <dbReference type="Proteomes" id="UP000011087"/>
    </source>
</evidence>
<proteinExistence type="predicted"/>
<evidence type="ECO:0000313" key="3">
    <source>
        <dbReference type="EMBL" id="EKX49660.1"/>
    </source>
</evidence>
<dbReference type="PaxDb" id="55529-EKX49660"/>
<dbReference type="EMBL" id="JH992981">
    <property type="protein sequence ID" value="EKX49660.1"/>
    <property type="molecule type" value="Genomic_DNA"/>
</dbReference>
<evidence type="ECO:0000256" key="2">
    <source>
        <dbReference type="SAM" id="MobiDB-lite"/>
    </source>
</evidence>
<keyword evidence="1" id="KW-0175">Coiled coil</keyword>
<name>L1JN92_GUITC</name>
<feature type="compositionally biased region" description="Low complexity" evidence="2">
    <location>
        <begin position="24"/>
        <end position="39"/>
    </location>
</feature>
<keyword evidence="5" id="KW-1185">Reference proteome</keyword>
<organism evidence="3">
    <name type="scientific">Guillardia theta (strain CCMP2712)</name>
    <name type="common">Cryptophyte</name>
    <dbReference type="NCBI Taxonomy" id="905079"/>
    <lineage>
        <taxon>Eukaryota</taxon>
        <taxon>Cryptophyceae</taxon>
        <taxon>Pyrenomonadales</taxon>
        <taxon>Geminigeraceae</taxon>
        <taxon>Guillardia</taxon>
    </lineage>
</organism>
<feature type="coiled-coil region" evidence="1">
    <location>
        <begin position="119"/>
        <end position="163"/>
    </location>
</feature>
<reference evidence="5" key="2">
    <citation type="submission" date="2012-11" db="EMBL/GenBank/DDBJ databases">
        <authorList>
            <person name="Kuo A."/>
            <person name="Curtis B.A."/>
            <person name="Tanifuji G."/>
            <person name="Burki F."/>
            <person name="Gruber A."/>
            <person name="Irimia M."/>
            <person name="Maruyama S."/>
            <person name="Arias M.C."/>
            <person name="Ball S.G."/>
            <person name="Gile G.H."/>
            <person name="Hirakawa Y."/>
            <person name="Hopkins J.F."/>
            <person name="Rensing S.A."/>
            <person name="Schmutz J."/>
            <person name="Symeonidi A."/>
            <person name="Elias M."/>
            <person name="Eveleigh R.J."/>
            <person name="Herman E.K."/>
            <person name="Klute M.J."/>
            <person name="Nakayama T."/>
            <person name="Obornik M."/>
            <person name="Reyes-Prieto A."/>
            <person name="Armbrust E.V."/>
            <person name="Aves S.J."/>
            <person name="Beiko R.G."/>
            <person name="Coutinho P."/>
            <person name="Dacks J.B."/>
            <person name="Durnford D.G."/>
            <person name="Fast N.M."/>
            <person name="Green B.R."/>
            <person name="Grisdale C."/>
            <person name="Hempe F."/>
            <person name="Henrissat B."/>
            <person name="Hoppner M.P."/>
            <person name="Ishida K.-I."/>
            <person name="Kim E."/>
            <person name="Koreny L."/>
            <person name="Kroth P.G."/>
            <person name="Liu Y."/>
            <person name="Malik S.-B."/>
            <person name="Maier U.G."/>
            <person name="McRose D."/>
            <person name="Mock T."/>
            <person name="Neilson J.A."/>
            <person name="Onodera N.T."/>
            <person name="Poole A.M."/>
            <person name="Pritham E.J."/>
            <person name="Richards T.A."/>
            <person name="Rocap G."/>
            <person name="Roy S.W."/>
            <person name="Sarai C."/>
            <person name="Schaack S."/>
            <person name="Shirato S."/>
            <person name="Slamovits C.H."/>
            <person name="Spencer D.F."/>
            <person name="Suzuki S."/>
            <person name="Worden A.Z."/>
            <person name="Zauner S."/>
            <person name="Barry K."/>
            <person name="Bell C."/>
            <person name="Bharti A.K."/>
            <person name="Crow J.A."/>
            <person name="Grimwood J."/>
            <person name="Kramer R."/>
            <person name="Lindquist E."/>
            <person name="Lucas S."/>
            <person name="Salamov A."/>
            <person name="McFadden G.I."/>
            <person name="Lane C.E."/>
            <person name="Keeling P.J."/>
            <person name="Gray M.W."/>
            <person name="Grigoriev I.V."/>
            <person name="Archibald J.M."/>
        </authorList>
    </citation>
    <scope>NUCLEOTIDE SEQUENCE</scope>
    <source>
        <strain evidence="5">CCMP2712</strain>
    </source>
</reference>
<evidence type="ECO:0000313" key="4">
    <source>
        <dbReference type="EnsemblProtists" id="EKX49660"/>
    </source>
</evidence>
<evidence type="ECO:0000256" key="1">
    <source>
        <dbReference type="SAM" id="Coils"/>
    </source>
</evidence>
<sequence>MPKVEGRRGRSPTPKTILAGKELNSTSQNNQSPISPSSSDLAPFVHCTMHGSEVLVLELEAPIERIKSCDGKLRGTAEEDAECLRTGLSFTNSQFDWYSEVLRLEGECEKQYRLNLALMEQLKIATSAAEDRLVELQEAEGELEECKLALSSANHRIEELEYALWVEHSPGIPRCVEPAHKPTVHKPPVIDGQDRLLIDAIAKSLRDLEVTCSLLQESVDKFYSHSEPRGRRIIILEGEHAHSESHFASQWKEQGGARHDVKLSAPAPQDEETEMERSSQEGEVTCSVCYQKMQDILKHRFLPAIVHQHLHSQHADNMRLQHELDFLHDHLRNSLHGKQKMLI</sequence>
<dbReference type="AlphaFoldDB" id="L1JN92"/>